<name>A0A386AZM6_9CHLO</name>
<reference evidence="2" key="2">
    <citation type="journal article" date="2019" name="Mol. Phylogenet. Evol.">
        <title>Reassessment of the classification of bryopsidales (chlorophyta) based on chloroplast phylogenomic analyses.</title>
        <authorList>
            <person name="Cremen M.C."/>
            <person name="Leliaert F."/>
            <person name="West J."/>
            <person name="Lam D.W."/>
            <person name="Shimada S."/>
            <person name="Lopez-Bautista J.M."/>
            <person name="Verbruggen H."/>
        </authorList>
    </citation>
    <scope>NUCLEOTIDE SEQUENCE</scope>
</reference>
<organism evidence="2">
    <name type="scientific">Boodleopsis sp. H.0758</name>
    <dbReference type="NCBI Taxonomy" id="2320802"/>
    <lineage>
        <taxon>Eukaryota</taxon>
        <taxon>Viridiplantae</taxon>
        <taxon>Chlorophyta</taxon>
        <taxon>core chlorophytes</taxon>
        <taxon>Ulvophyceae</taxon>
        <taxon>TCBD clade</taxon>
        <taxon>Bryopsidales</taxon>
        <taxon>Halimedineae</taxon>
        <taxon>Halimedaceae</taxon>
        <taxon>Rhipileae</taxon>
        <taxon>Boodleopsis</taxon>
    </lineage>
</organism>
<accession>A0A386AZM6</accession>
<dbReference type="AlphaFoldDB" id="A0A386AZM6"/>
<keyword evidence="2" id="KW-0150">Chloroplast</keyword>
<dbReference type="EMBL" id="MH591104">
    <property type="protein sequence ID" value="AYC64898.1"/>
    <property type="molecule type" value="Genomic_DNA"/>
</dbReference>
<reference evidence="2" key="1">
    <citation type="submission" date="2018-07" db="EMBL/GenBank/DDBJ databases">
        <authorList>
            <person name="Quirk P.G."/>
            <person name="Krulwich T.A."/>
        </authorList>
    </citation>
    <scope>NUCLEOTIDE SEQUENCE</scope>
</reference>
<proteinExistence type="predicted"/>
<evidence type="ECO:0000313" key="2">
    <source>
        <dbReference type="EMBL" id="AYC64898.1"/>
    </source>
</evidence>
<gene>
    <name evidence="2" type="primary">ycf1</name>
</gene>
<evidence type="ECO:0000256" key="1">
    <source>
        <dbReference type="SAM" id="Phobius"/>
    </source>
</evidence>
<geneLocation type="chloroplast" evidence="2"/>
<feature type="transmembrane region" description="Helical" evidence="1">
    <location>
        <begin position="307"/>
        <end position="326"/>
    </location>
</feature>
<protein>
    <recommendedName>
        <fullName evidence="3">Ycf1</fullName>
    </recommendedName>
</protein>
<feature type="transmembrane region" description="Helical" evidence="1">
    <location>
        <begin position="224"/>
        <end position="242"/>
    </location>
</feature>
<keyword evidence="1" id="KW-1133">Transmembrane helix</keyword>
<feature type="transmembrane region" description="Helical" evidence="1">
    <location>
        <begin position="262"/>
        <end position="286"/>
    </location>
</feature>
<keyword evidence="1" id="KW-0812">Transmembrane</keyword>
<dbReference type="RefSeq" id="YP_009519019.1">
    <property type="nucleotide sequence ID" value="NC_039521.1"/>
</dbReference>
<feature type="transmembrane region" description="Helical" evidence="1">
    <location>
        <begin position="114"/>
        <end position="140"/>
    </location>
</feature>
<sequence length="904" mass="106412">MALIPLGETLKNATEVFNKIYETGVEIHYFKNIQYLLINYSEMKSNFLFYLKIYLNFWIDNFIKFKWANDFIDLPVVIPKFTKSIFLDFFNYTNLSSDINLNLTQIKDFSKENLFISFFYGFSNSLFLYLPVSAAHLIWLRKLVINGSWVGRAASFGIILGNLSLLSFFLFGWRDKLNIWFSLEPFSYFMGVYFVFLFIYEVVKSPLKIIRKSKKNKRFVLKSILISFILVCTDQSGVYPFLRNLSLHSGTSIIDLSDSDIIVSIYFLGIIFGSFFWTTIISATFSRLGILFCRLTKLPYSFWIRNFNYFCLIGSVSLTVASFAYYSPGYLFSNPIGLMSQDNIIEISPLPQLKPSMKDAPKGKLGEKSSLSSIDTDLSFFDRGVYTGGPVVESHIESLNYQREYAWRSRYDKLSTKGLNKNKSFFAKYFKISPEQELLRRKQRRKKSLQKYIESEEFINYIIDRSSEVIKKSNVNNYIIKQETLKDYYFFLIERFIEDFTAEATKNDTQIPELLPEKMIYFSAFSELMKHNFDLFAMFESSDLDPLDTELSKEIKEHFSNNKLYKLILNLDISTFLKRQPISHILNTEEEISLFYKRITLSKYYDTLRSYAKIPFNEIFGNLFCGPKSYSNRIYNQQFKGTIKIVERLFAIHLEDEKNIQDLPYEKNKEDQISEEELKYIKIKQEPSVLKYDQPLFKEKISQKNPLLHEEFLKKTKLKIKKQNENPFLRETNPLPFFMGWDNDKRKFVITNRLLTYKNTLLNTSILINANTDIKNKNKLKSFVFKDSSKKISKNKRPIFPIKSKSKSKWKSYSFNFTTWPMPENLLKNNFSISKLHRTREEMLIFGHGDDVFSYMEPLMNEETVIYNKLPNVVERIDLKNQDKLNKSLAPKIGGFFWPGVEQN</sequence>
<keyword evidence="2" id="KW-0934">Plastid</keyword>
<evidence type="ECO:0008006" key="3">
    <source>
        <dbReference type="Google" id="ProtNLM"/>
    </source>
</evidence>
<feature type="transmembrane region" description="Helical" evidence="1">
    <location>
        <begin position="152"/>
        <end position="173"/>
    </location>
</feature>
<keyword evidence="1" id="KW-0472">Membrane</keyword>
<feature type="transmembrane region" description="Helical" evidence="1">
    <location>
        <begin position="185"/>
        <end position="203"/>
    </location>
</feature>
<dbReference type="GeneID" id="38278739"/>